<evidence type="ECO:0000256" key="6">
    <source>
        <dbReference type="ARBA" id="ARBA00022847"/>
    </source>
</evidence>
<reference evidence="11" key="2">
    <citation type="submission" date="2021-04" db="EMBL/GenBank/DDBJ databases">
        <authorList>
            <person name="Gilroy R."/>
        </authorList>
    </citation>
    <scope>NUCLEOTIDE SEQUENCE</scope>
    <source>
        <strain evidence="11">ChiHjej13B12-24818</strain>
    </source>
</reference>
<evidence type="ECO:0000256" key="8">
    <source>
        <dbReference type="ARBA" id="ARBA00023136"/>
    </source>
</evidence>
<dbReference type="EMBL" id="DWZH01000083">
    <property type="protein sequence ID" value="HJB10953.1"/>
    <property type="molecule type" value="Genomic_DNA"/>
</dbReference>
<feature type="compositionally biased region" description="Low complexity" evidence="9">
    <location>
        <begin position="350"/>
        <end position="366"/>
    </location>
</feature>
<organism evidence="11 12">
    <name type="scientific">Candidatus Brachybacterium merdavium</name>
    <dbReference type="NCBI Taxonomy" id="2838513"/>
    <lineage>
        <taxon>Bacteria</taxon>
        <taxon>Bacillati</taxon>
        <taxon>Actinomycetota</taxon>
        <taxon>Actinomycetes</taxon>
        <taxon>Micrococcales</taxon>
        <taxon>Dermabacteraceae</taxon>
        <taxon>Brachybacterium</taxon>
    </lineage>
</organism>
<evidence type="ECO:0000256" key="9">
    <source>
        <dbReference type="SAM" id="MobiDB-lite"/>
    </source>
</evidence>
<feature type="transmembrane region" description="Helical" evidence="10">
    <location>
        <begin position="298"/>
        <end position="320"/>
    </location>
</feature>
<comment type="similarity">
    <text evidence="1">Belongs to the KdgT transporter family.</text>
</comment>
<accession>A0A9D2LED2</accession>
<feature type="transmembrane region" description="Helical" evidence="10">
    <location>
        <begin position="114"/>
        <end position="137"/>
    </location>
</feature>
<keyword evidence="7 10" id="KW-1133">Transmembrane helix</keyword>
<keyword evidence="5 10" id="KW-0812">Transmembrane</keyword>
<keyword evidence="4" id="KW-0762">Sugar transport</keyword>
<dbReference type="Pfam" id="PF03812">
    <property type="entry name" value="KdgT"/>
    <property type="match status" value="1"/>
</dbReference>
<dbReference type="AlphaFoldDB" id="A0A9D2LED2"/>
<keyword evidence="3" id="KW-1003">Cell membrane</keyword>
<feature type="transmembrane region" description="Helical" evidence="10">
    <location>
        <begin position="149"/>
        <end position="172"/>
    </location>
</feature>
<feature type="transmembrane region" description="Helical" evidence="10">
    <location>
        <begin position="209"/>
        <end position="228"/>
    </location>
</feature>
<feature type="region of interest" description="Disordered" evidence="9">
    <location>
        <begin position="330"/>
        <end position="411"/>
    </location>
</feature>
<feature type="transmembrane region" description="Helical" evidence="10">
    <location>
        <begin position="234"/>
        <end position="253"/>
    </location>
</feature>
<gene>
    <name evidence="11" type="ORF">H9786_10570</name>
</gene>
<dbReference type="Proteomes" id="UP000823823">
    <property type="component" value="Unassembled WGS sequence"/>
</dbReference>
<feature type="transmembrane region" description="Helical" evidence="10">
    <location>
        <begin position="83"/>
        <end position="108"/>
    </location>
</feature>
<keyword evidence="2" id="KW-0813">Transport</keyword>
<reference evidence="11" key="1">
    <citation type="journal article" date="2021" name="PeerJ">
        <title>Extensive microbial diversity within the chicken gut microbiome revealed by metagenomics and culture.</title>
        <authorList>
            <person name="Gilroy R."/>
            <person name="Ravi A."/>
            <person name="Getino M."/>
            <person name="Pursley I."/>
            <person name="Horton D.L."/>
            <person name="Alikhan N.F."/>
            <person name="Baker D."/>
            <person name="Gharbi K."/>
            <person name="Hall N."/>
            <person name="Watson M."/>
            <person name="Adriaenssens E.M."/>
            <person name="Foster-Nyarko E."/>
            <person name="Jarju S."/>
            <person name="Secka A."/>
            <person name="Antonio M."/>
            <person name="Oren A."/>
            <person name="Chaudhuri R.R."/>
            <person name="La Ragione R."/>
            <person name="Hildebrand F."/>
            <person name="Pallen M.J."/>
        </authorList>
    </citation>
    <scope>NUCLEOTIDE SEQUENCE</scope>
    <source>
        <strain evidence="11">ChiHjej13B12-24818</strain>
    </source>
</reference>
<proteinExistence type="inferred from homology"/>
<dbReference type="InterPro" id="IPR004684">
    <property type="entry name" value="2keto-3dGluconate_permease"/>
</dbReference>
<protein>
    <submittedName>
        <fullName evidence="11">2-keto-3-deoxygluconate permease</fullName>
    </submittedName>
</protein>
<evidence type="ECO:0000256" key="1">
    <source>
        <dbReference type="ARBA" id="ARBA00006430"/>
    </source>
</evidence>
<keyword evidence="8 10" id="KW-0472">Membrane</keyword>
<name>A0A9D2LED2_9MICO</name>
<evidence type="ECO:0000256" key="2">
    <source>
        <dbReference type="ARBA" id="ARBA00022448"/>
    </source>
</evidence>
<evidence type="ECO:0000256" key="5">
    <source>
        <dbReference type="ARBA" id="ARBA00022692"/>
    </source>
</evidence>
<evidence type="ECO:0000256" key="4">
    <source>
        <dbReference type="ARBA" id="ARBA00022597"/>
    </source>
</evidence>
<evidence type="ECO:0000256" key="10">
    <source>
        <dbReference type="SAM" id="Phobius"/>
    </source>
</evidence>
<sequence>MTETSPREAQEKLRSPLYGTMDKIPGGTMVIPLILGAIVGTTAPAFLEMGSFTTALFATPMPLMALVIFATGMQITPRSIGPVAGTTGAILLGKTLVPGLLIIALGWVVGLDGLLGISIVAMLATFDNSNGGIWLAFTGKYGTKTDRGAYVASAVNDGPFFTMLFIGAAGLGSIPLDAFAAAIIPLILGIIVGNIDHKWTEVMRPVPNIVIPFFAFGLGTGIDISAVLTGGLTGIVLGLLVTPITGGTTYLAYRFLLRRGPRSGIGFAAGTTAGNSIVTPAIIASADPRFEQYVDVATVQVATAVLISAVTAPLIAAWFLKRNGALSNPEELEDTDAASVPGASSPSHLEAGAEAAEASAPAAGRETVAAPSMAPDGTHAAGVRPAQGAPEGRRGPEATARGRRRREPEDS</sequence>
<dbReference type="GO" id="GO:0015649">
    <property type="term" value="F:2-keto-3-deoxygluconate:proton symporter activity"/>
    <property type="evidence" value="ECO:0007669"/>
    <property type="project" value="InterPro"/>
</dbReference>
<feature type="transmembrane region" description="Helical" evidence="10">
    <location>
        <begin position="265"/>
        <end position="286"/>
    </location>
</feature>
<evidence type="ECO:0000256" key="7">
    <source>
        <dbReference type="ARBA" id="ARBA00022989"/>
    </source>
</evidence>
<feature type="transmembrane region" description="Helical" evidence="10">
    <location>
        <begin position="178"/>
        <end position="197"/>
    </location>
</feature>
<dbReference type="GO" id="GO:0016020">
    <property type="term" value="C:membrane"/>
    <property type="evidence" value="ECO:0007669"/>
    <property type="project" value="InterPro"/>
</dbReference>
<keyword evidence="6" id="KW-0769">Symport</keyword>
<evidence type="ECO:0000256" key="3">
    <source>
        <dbReference type="ARBA" id="ARBA00022475"/>
    </source>
</evidence>
<feature type="transmembrane region" description="Helical" evidence="10">
    <location>
        <begin position="24"/>
        <end position="46"/>
    </location>
</feature>
<evidence type="ECO:0000313" key="11">
    <source>
        <dbReference type="EMBL" id="HJB10953.1"/>
    </source>
</evidence>
<comment type="caution">
    <text evidence="11">The sequence shown here is derived from an EMBL/GenBank/DDBJ whole genome shotgun (WGS) entry which is preliminary data.</text>
</comment>
<evidence type="ECO:0000313" key="12">
    <source>
        <dbReference type="Proteomes" id="UP000823823"/>
    </source>
</evidence>
<feature type="transmembrane region" description="Helical" evidence="10">
    <location>
        <begin position="52"/>
        <end position="71"/>
    </location>
</feature>